<name>A0A7Y9RS59_9ACTN</name>
<dbReference type="EMBL" id="JACCAC010000001">
    <property type="protein sequence ID" value="NYG53973.1"/>
    <property type="molecule type" value="Genomic_DNA"/>
</dbReference>
<reference evidence="2 3" key="1">
    <citation type="submission" date="2020-07" db="EMBL/GenBank/DDBJ databases">
        <title>Sequencing the genomes of 1000 actinobacteria strains.</title>
        <authorList>
            <person name="Klenk H.-P."/>
        </authorList>
    </citation>
    <scope>NUCLEOTIDE SEQUENCE [LARGE SCALE GENOMIC DNA]</scope>
    <source>
        <strain evidence="2 3">DSM 24552</strain>
    </source>
</reference>
<proteinExistence type="predicted"/>
<dbReference type="Proteomes" id="UP000544110">
    <property type="component" value="Unassembled WGS sequence"/>
</dbReference>
<comment type="caution">
    <text evidence="2">The sequence shown here is derived from an EMBL/GenBank/DDBJ whole genome shotgun (WGS) entry which is preliminary data.</text>
</comment>
<dbReference type="AlphaFoldDB" id="A0A7Y9RS59"/>
<dbReference type="RefSeq" id="WP_179516694.1">
    <property type="nucleotide sequence ID" value="NZ_JACCAC010000001.1"/>
</dbReference>
<feature type="compositionally biased region" description="Pro residues" evidence="1">
    <location>
        <begin position="1"/>
        <end position="27"/>
    </location>
</feature>
<feature type="compositionally biased region" description="Low complexity" evidence="1">
    <location>
        <begin position="299"/>
        <end position="309"/>
    </location>
</feature>
<protein>
    <submittedName>
        <fullName evidence="2">Uncharacterized protein</fullName>
    </submittedName>
</protein>
<keyword evidence="3" id="KW-1185">Reference proteome</keyword>
<feature type="region of interest" description="Disordered" evidence="1">
    <location>
        <begin position="297"/>
        <end position="324"/>
    </location>
</feature>
<sequence length="324" mass="34836">MTHPLWPDPPPPAWYDEPWPPPEPAPPWHAGGWPHRSDADGELDDAVVRHLVFLGGRLVETWSEPAEETRWASTARRLAVERDRRALPPPPPPPPLWAQVQTWLAVRVGGRAALDRLDDRALTAGPDGTDALDHDDLLLPTTDGEARERLELVADLLGHVAEMHFDAEVGVAMRRALVRTHAEDASVVGDARSATHLAGGIAWAVTRANGLLGTQRAGAVAQVPARRLQESLALRSSPAELGRRTQRALLGFRSHGDDRPPRGSGAPDLLALGDPLLLTGATRARLLRLRDRAREAELAEAGEPGRPGAAAGGGVDEGGRQTPR</sequence>
<accession>A0A7Y9RS59</accession>
<evidence type="ECO:0000313" key="3">
    <source>
        <dbReference type="Proteomes" id="UP000544110"/>
    </source>
</evidence>
<evidence type="ECO:0000256" key="1">
    <source>
        <dbReference type="SAM" id="MobiDB-lite"/>
    </source>
</evidence>
<evidence type="ECO:0000313" key="2">
    <source>
        <dbReference type="EMBL" id="NYG53973.1"/>
    </source>
</evidence>
<organism evidence="2 3">
    <name type="scientific">Nocardioides perillae</name>
    <dbReference type="NCBI Taxonomy" id="1119534"/>
    <lineage>
        <taxon>Bacteria</taxon>
        <taxon>Bacillati</taxon>
        <taxon>Actinomycetota</taxon>
        <taxon>Actinomycetes</taxon>
        <taxon>Propionibacteriales</taxon>
        <taxon>Nocardioidaceae</taxon>
        <taxon>Nocardioides</taxon>
    </lineage>
</organism>
<feature type="region of interest" description="Disordered" evidence="1">
    <location>
        <begin position="1"/>
        <end position="40"/>
    </location>
</feature>
<gene>
    <name evidence="2" type="ORF">BJ989_000277</name>
</gene>